<feature type="signal peptide" evidence="1">
    <location>
        <begin position="1"/>
        <end position="17"/>
    </location>
</feature>
<dbReference type="Proteomes" id="UP001320831">
    <property type="component" value="Unassembled WGS sequence"/>
</dbReference>
<dbReference type="Gene3D" id="3.50.70.20">
    <property type="entry name" value="Cytochrome P460"/>
    <property type="match status" value="1"/>
</dbReference>
<accession>A0ABT2LM06</accession>
<gene>
    <name evidence="3" type="ORF">N5A92_06575</name>
</gene>
<evidence type="ECO:0000313" key="3">
    <source>
        <dbReference type="EMBL" id="MCT7374698.1"/>
    </source>
</evidence>
<keyword evidence="4" id="KW-1185">Reference proteome</keyword>
<dbReference type="Pfam" id="PF16694">
    <property type="entry name" value="Cytochrome_P460"/>
    <property type="match status" value="1"/>
</dbReference>
<dbReference type="InterPro" id="IPR038142">
    <property type="entry name" value="Cytochrome_P460_sp"/>
</dbReference>
<comment type="caution">
    <text evidence="3">The sequence shown here is derived from an EMBL/GenBank/DDBJ whole genome shotgun (WGS) entry which is preliminary data.</text>
</comment>
<feature type="chain" id="PRO_5046742186" evidence="1">
    <location>
        <begin position="18"/>
        <end position="170"/>
    </location>
</feature>
<protein>
    <submittedName>
        <fullName evidence="3">Cytochrome P460 family protein</fullName>
    </submittedName>
</protein>
<evidence type="ECO:0000256" key="1">
    <source>
        <dbReference type="SAM" id="SignalP"/>
    </source>
</evidence>
<feature type="domain" description="Cytochrome P460" evidence="2">
    <location>
        <begin position="31"/>
        <end position="160"/>
    </location>
</feature>
<dbReference type="EMBL" id="JAOCZP010000002">
    <property type="protein sequence ID" value="MCT7374698.1"/>
    <property type="molecule type" value="Genomic_DNA"/>
</dbReference>
<dbReference type="InterPro" id="IPR032033">
    <property type="entry name" value="Cytochrome_P460"/>
</dbReference>
<dbReference type="RefSeq" id="WP_260901195.1">
    <property type="nucleotide sequence ID" value="NZ_JAOCZP010000002.1"/>
</dbReference>
<keyword evidence="1" id="KW-0732">Signal</keyword>
<dbReference type="CDD" id="cd20716">
    <property type="entry name" value="cyt_P460_fam"/>
    <property type="match status" value="1"/>
</dbReference>
<organism evidence="3 4">
    <name type="scientific">Chelativorans salis</name>
    <dbReference type="NCBI Taxonomy" id="2978478"/>
    <lineage>
        <taxon>Bacteria</taxon>
        <taxon>Pseudomonadati</taxon>
        <taxon>Pseudomonadota</taxon>
        <taxon>Alphaproteobacteria</taxon>
        <taxon>Hyphomicrobiales</taxon>
        <taxon>Phyllobacteriaceae</taxon>
        <taxon>Chelativorans</taxon>
    </lineage>
</organism>
<name>A0ABT2LM06_9HYPH</name>
<evidence type="ECO:0000313" key="4">
    <source>
        <dbReference type="Proteomes" id="UP001320831"/>
    </source>
</evidence>
<evidence type="ECO:0000259" key="2">
    <source>
        <dbReference type="Pfam" id="PF16694"/>
    </source>
</evidence>
<proteinExistence type="predicted"/>
<reference evidence="3 4" key="1">
    <citation type="submission" date="2022-09" db="EMBL/GenBank/DDBJ databases">
        <title>Chelativorans salina sp. nov., a novel slightly halophilic bacterium isolated from a saline lake sediment enrichment.</title>
        <authorList>
            <person name="Gao L."/>
            <person name="Fang B.-Z."/>
            <person name="Li W.-J."/>
        </authorList>
    </citation>
    <scope>NUCLEOTIDE SEQUENCE [LARGE SCALE GENOMIC DNA]</scope>
    <source>
        <strain evidence="3 4">EGI FJ00035</strain>
    </source>
</reference>
<sequence length="170" mass="19100">MRGFVFGLITASALVLAADKSSSGPDEVSLPENYQDEFLNYLDVDHLDRKRVRKMYVNREAHAAAVAGEDLPDGTLLIMEDHDATTDADGNLVWGDDGRLIALDAITNIFVMEKNAAWTTANGHWDYAWYLPDGSPRPDASFDGCFSCHANRADRDFTFTYWKFVSDRKR</sequence>